<dbReference type="Proteomes" id="UP000614741">
    <property type="component" value="Unassembled WGS sequence"/>
</dbReference>
<name>A0ABQ4DPD1_9CELL</name>
<gene>
    <name evidence="1" type="ORF">Cph01nite_29690</name>
</gene>
<protein>
    <recommendedName>
        <fullName evidence="3">DUF91 domain-containing protein</fullName>
    </recommendedName>
</protein>
<dbReference type="EMBL" id="BONP01000021">
    <property type="protein sequence ID" value="GIG41207.1"/>
    <property type="molecule type" value="Genomic_DNA"/>
</dbReference>
<evidence type="ECO:0000313" key="1">
    <source>
        <dbReference type="EMBL" id="GIG41207.1"/>
    </source>
</evidence>
<evidence type="ECO:0000313" key="2">
    <source>
        <dbReference type="Proteomes" id="UP000614741"/>
    </source>
</evidence>
<dbReference type="RefSeq" id="WP_203675500.1">
    <property type="nucleotide sequence ID" value="NZ_BONP01000021.1"/>
</dbReference>
<evidence type="ECO:0008006" key="3">
    <source>
        <dbReference type="Google" id="ProtNLM"/>
    </source>
</evidence>
<sequence length="346" mass="37242">MADLMHWAGQQPHLDPAHRSSFRAWQYRGQRVLGIKRTVGGLTITAGIDGKEGAYPRTVTLRISAPLAEAQLDEVQAGVESGCRERDTNPALSPDEHWLQAVLRRDPGLLGLEQPVLREVAAWRPCGSAKANGSGWGRGFVDLAGLDAAGNLLLVETKLDGDDMLVLQGLDYWIWANANRDVLAQRLDCSPSVPIEIVFCVGGKTGGEPLSSRHMEAQLAALPPGLTWRVVHVTDWVAGNPPAITTVAVSGNGAAGTSPSVDHRDLDDDRREAAVMTRAARLGDIAEAHYAWSREVEAQSSPDVRTEGISDAGEHYADVVATPEQNAAFLERVARTSGTDPFPTER</sequence>
<proteinExistence type="predicted"/>
<comment type="caution">
    <text evidence="1">The sequence shown here is derived from an EMBL/GenBank/DDBJ whole genome shotgun (WGS) entry which is preliminary data.</text>
</comment>
<dbReference type="Gene3D" id="3.40.1350.10">
    <property type="match status" value="1"/>
</dbReference>
<reference evidence="1 2" key="1">
    <citation type="submission" date="2021-01" db="EMBL/GenBank/DDBJ databases">
        <title>Whole genome shotgun sequence of Cellulomonas phragmiteti NBRC 110785.</title>
        <authorList>
            <person name="Komaki H."/>
            <person name="Tamura T."/>
        </authorList>
    </citation>
    <scope>NUCLEOTIDE SEQUENCE [LARGE SCALE GENOMIC DNA]</scope>
    <source>
        <strain evidence="1 2">NBRC 110785</strain>
    </source>
</reference>
<keyword evidence="2" id="KW-1185">Reference proteome</keyword>
<accession>A0ABQ4DPD1</accession>
<dbReference type="InterPro" id="IPR011856">
    <property type="entry name" value="tRNA_endonuc-like_dom_sf"/>
</dbReference>
<organism evidence="1 2">
    <name type="scientific">Cellulomonas phragmiteti</name>
    <dbReference type="NCBI Taxonomy" id="478780"/>
    <lineage>
        <taxon>Bacteria</taxon>
        <taxon>Bacillati</taxon>
        <taxon>Actinomycetota</taxon>
        <taxon>Actinomycetes</taxon>
        <taxon>Micrococcales</taxon>
        <taxon>Cellulomonadaceae</taxon>
        <taxon>Cellulomonas</taxon>
    </lineage>
</organism>